<dbReference type="EMBL" id="VSSQ01067128">
    <property type="protein sequence ID" value="MPN19552.1"/>
    <property type="molecule type" value="Genomic_DNA"/>
</dbReference>
<sequence length="89" mass="8847">MGEADALGEADAGGAGGAGERLEPGALEDAAVRADLMAEAGSPELGVIERGLPEANPMEAGSPEAGSPEPDPMEQQSSDLMEEGDEPNA</sequence>
<proteinExistence type="predicted"/>
<accession>A0A645G0U0</accession>
<organism evidence="2">
    <name type="scientific">bioreactor metagenome</name>
    <dbReference type="NCBI Taxonomy" id="1076179"/>
    <lineage>
        <taxon>unclassified sequences</taxon>
        <taxon>metagenomes</taxon>
        <taxon>ecological metagenomes</taxon>
    </lineage>
</organism>
<reference evidence="2" key="1">
    <citation type="submission" date="2019-08" db="EMBL/GenBank/DDBJ databases">
        <authorList>
            <person name="Kucharzyk K."/>
            <person name="Murdoch R.W."/>
            <person name="Higgins S."/>
            <person name="Loffler F."/>
        </authorList>
    </citation>
    <scope>NUCLEOTIDE SEQUENCE</scope>
</reference>
<gene>
    <name evidence="2" type="ORF">SDC9_166923</name>
</gene>
<evidence type="ECO:0000313" key="2">
    <source>
        <dbReference type="EMBL" id="MPN19552.1"/>
    </source>
</evidence>
<feature type="compositionally biased region" description="Low complexity" evidence="1">
    <location>
        <begin position="1"/>
        <end position="10"/>
    </location>
</feature>
<feature type="region of interest" description="Disordered" evidence="1">
    <location>
        <begin position="42"/>
        <end position="89"/>
    </location>
</feature>
<dbReference type="AlphaFoldDB" id="A0A645G0U0"/>
<evidence type="ECO:0000256" key="1">
    <source>
        <dbReference type="SAM" id="MobiDB-lite"/>
    </source>
</evidence>
<protein>
    <submittedName>
        <fullName evidence="2">Uncharacterized protein</fullName>
    </submittedName>
</protein>
<feature type="compositionally biased region" description="Acidic residues" evidence="1">
    <location>
        <begin position="80"/>
        <end position="89"/>
    </location>
</feature>
<feature type="region of interest" description="Disordered" evidence="1">
    <location>
        <begin position="1"/>
        <end position="27"/>
    </location>
</feature>
<name>A0A645G0U0_9ZZZZ</name>
<comment type="caution">
    <text evidence="2">The sequence shown here is derived from an EMBL/GenBank/DDBJ whole genome shotgun (WGS) entry which is preliminary data.</text>
</comment>